<evidence type="ECO:0000256" key="8">
    <source>
        <dbReference type="ARBA" id="ARBA00022531"/>
    </source>
</evidence>
<evidence type="ECO:0000256" key="1">
    <source>
        <dbReference type="ARBA" id="ARBA00001946"/>
    </source>
</evidence>
<keyword evidence="9" id="KW-0113">Calvin cycle</keyword>
<evidence type="ECO:0000256" key="9">
    <source>
        <dbReference type="ARBA" id="ARBA00022567"/>
    </source>
</evidence>
<name>G7K0U1_MEDTR</name>
<sequence>MGHNSNKPKYYKSKTSIKPQEASLLWKSGSWSKLHEFSRLSRTGWTIGWIWNPNYASRSWMSRCRTLHWCLLSFCIPRHNIILVADFLLDLFKEGSVTNMFTSIVGNVFGFKALCALRLEDLRIPVAYVKTFQDPPHGIQVERDKLNKYGRPLLGCTIKPKLGLSAKNYDDENVNSQPFMRWRDRFLLSLTSKILKRIIKTTVSKTQQTQTKNKASINDHKNKIKNMIKT</sequence>
<dbReference type="SUPFAM" id="SSF51649">
    <property type="entry name" value="RuBisCo, C-terminal domain"/>
    <property type="match status" value="1"/>
</dbReference>
<dbReference type="GO" id="GO:0009853">
    <property type="term" value="P:photorespiration"/>
    <property type="evidence" value="ECO:0007669"/>
    <property type="project" value="UniProtKB-KW"/>
</dbReference>
<dbReference type="Gene3D" id="3.20.20.110">
    <property type="entry name" value="Ribulose bisphosphate carboxylase, large subunit, C-terminal domain"/>
    <property type="match status" value="1"/>
</dbReference>
<evidence type="ECO:0000313" key="23">
    <source>
        <dbReference type="EnsemblPlants" id="AES98996"/>
    </source>
</evidence>
<comment type="catalytic activity">
    <reaction evidence="18">
        <text>D-ribulose 1,5-bisphosphate + O2 = 2-phosphoglycolate + (2R)-3-phosphoglycerate + 2 H(+)</text>
        <dbReference type="Rhea" id="RHEA:36631"/>
        <dbReference type="ChEBI" id="CHEBI:15378"/>
        <dbReference type="ChEBI" id="CHEBI:15379"/>
        <dbReference type="ChEBI" id="CHEBI:57870"/>
        <dbReference type="ChEBI" id="CHEBI:58033"/>
        <dbReference type="ChEBI" id="CHEBI:58272"/>
    </reaction>
</comment>
<evidence type="ECO:0000256" key="4">
    <source>
        <dbReference type="ARBA" id="ARBA00012287"/>
    </source>
</evidence>
<dbReference type="Proteomes" id="UP000002051">
    <property type="component" value="Chromosome 5"/>
</dbReference>
<evidence type="ECO:0000313" key="22">
    <source>
        <dbReference type="EMBL" id="AES98996.1"/>
    </source>
</evidence>
<keyword evidence="24" id="KW-1185">Reference proteome</keyword>
<dbReference type="InterPro" id="IPR036422">
    <property type="entry name" value="RuBisCO_lsu_N_sf"/>
</dbReference>
<evidence type="ECO:0000256" key="7">
    <source>
        <dbReference type="ARBA" id="ARBA00022528"/>
    </source>
</evidence>
<reference evidence="23" key="3">
    <citation type="submission" date="2015-04" db="UniProtKB">
        <authorList>
            <consortium name="EnsemblPlants"/>
        </authorList>
    </citation>
    <scope>IDENTIFICATION</scope>
    <source>
        <strain evidence="23">cv. Jemalong A17</strain>
    </source>
</reference>
<comment type="similarity">
    <text evidence="3">Belongs to the RuBisCO large chain family. Type I subfamily.</text>
</comment>
<dbReference type="EC" id="4.1.1.39" evidence="4"/>
<evidence type="ECO:0000256" key="13">
    <source>
        <dbReference type="ARBA" id="ARBA00023238"/>
    </source>
</evidence>
<dbReference type="PANTHER" id="PTHR42704:SF17">
    <property type="entry name" value="RIBULOSE BISPHOSPHATE CARBOXYLASE LARGE CHAIN"/>
    <property type="match status" value="1"/>
</dbReference>
<evidence type="ECO:0000259" key="21">
    <source>
        <dbReference type="Pfam" id="PF02788"/>
    </source>
</evidence>
<evidence type="ECO:0000313" key="24">
    <source>
        <dbReference type="Proteomes" id="UP000002051"/>
    </source>
</evidence>
<evidence type="ECO:0000256" key="2">
    <source>
        <dbReference type="ARBA" id="ARBA00004229"/>
    </source>
</evidence>
<evidence type="ECO:0000256" key="10">
    <source>
        <dbReference type="ARBA" id="ARBA00022640"/>
    </source>
</evidence>
<dbReference type="GO" id="GO:0004497">
    <property type="term" value="F:monooxygenase activity"/>
    <property type="evidence" value="ECO:0007669"/>
    <property type="project" value="UniProtKB-KW"/>
</dbReference>
<dbReference type="SUPFAM" id="SSF54966">
    <property type="entry name" value="RuBisCO, large subunit, small (N-terminal) domain"/>
    <property type="match status" value="1"/>
</dbReference>
<dbReference type="EnsemblPlants" id="AES98996">
    <property type="protein sequence ID" value="AES98996"/>
    <property type="gene ID" value="MTR_5g075460"/>
</dbReference>
<dbReference type="GO" id="GO:0016984">
    <property type="term" value="F:ribulose-bisphosphate carboxylase activity"/>
    <property type="evidence" value="ECO:0007669"/>
    <property type="project" value="UniProtKB-EC"/>
</dbReference>
<reference evidence="22 24" key="1">
    <citation type="journal article" date="2011" name="Nature">
        <title>The Medicago genome provides insight into the evolution of rhizobial symbioses.</title>
        <authorList>
            <person name="Young N.D."/>
            <person name="Debelle F."/>
            <person name="Oldroyd G.E."/>
            <person name="Geurts R."/>
            <person name="Cannon S.B."/>
            <person name="Udvardi M.K."/>
            <person name="Benedito V.A."/>
            <person name="Mayer K.F."/>
            <person name="Gouzy J."/>
            <person name="Schoof H."/>
            <person name="Van de Peer Y."/>
            <person name="Proost S."/>
            <person name="Cook D.R."/>
            <person name="Meyers B.C."/>
            <person name="Spannagl M."/>
            <person name="Cheung F."/>
            <person name="De Mita S."/>
            <person name="Krishnakumar V."/>
            <person name="Gundlach H."/>
            <person name="Zhou S."/>
            <person name="Mudge J."/>
            <person name="Bharti A.K."/>
            <person name="Murray J.D."/>
            <person name="Naoumkina M.A."/>
            <person name="Rosen B."/>
            <person name="Silverstein K.A."/>
            <person name="Tang H."/>
            <person name="Rombauts S."/>
            <person name="Zhao P.X."/>
            <person name="Zhou P."/>
            <person name="Barbe V."/>
            <person name="Bardou P."/>
            <person name="Bechner M."/>
            <person name="Bellec A."/>
            <person name="Berger A."/>
            <person name="Berges H."/>
            <person name="Bidwell S."/>
            <person name="Bisseling T."/>
            <person name="Choisne N."/>
            <person name="Couloux A."/>
            <person name="Denny R."/>
            <person name="Deshpande S."/>
            <person name="Dai X."/>
            <person name="Doyle J.J."/>
            <person name="Dudez A.M."/>
            <person name="Farmer A.D."/>
            <person name="Fouteau S."/>
            <person name="Franken C."/>
            <person name="Gibelin C."/>
            <person name="Gish J."/>
            <person name="Goldstein S."/>
            <person name="Gonzalez A.J."/>
            <person name="Green P.J."/>
            <person name="Hallab A."/>
            <person name="Hartog M."/>
            <person name="Hua A."/>
            <person name="Humphray S.J."/>
            <person name="Jeong D.H."/>
            <person name="Jing Y."/>
            <person name="Jocker A."/>
            <person name="Kenton S.M."/>
            <person name="Kim D.J."/>
            <person name="Klee K."/>
            <person name="Lai H."/>
            <person name="Lang C."/>
            <person name="Lin S."/>
            <person name="Macmil S.L."/>
            <person name="Magdelenat G."/>
            <person name="Matthews L."/>
            <person name="McCorrison J."/>
            <person name="Monaghan E.L."/>
            <person name="Mun J.H."/>
            <person name="Najar F.Z."/>
            <person name="Nicholson C."/>
            <person name="Noirot C."/>
            <person name="O'Bleness M."/>
            <person name="Paule C.R."/>
            <person name="Poulain J."/>
            <person name="Prion F."/>
            <person name="Qin B."/>
            <person name="Qu C."/>
            <person name="Retzel E.F."/>
            <person name="Riddle C."/>
            <person name="Sallet E."/>
            <person name="Samain S."/>
            <person name="Samson N."/>
            <person name="Sanders I."/>
            <person name="Saurat O."/>
            <person name="Scarpelli C."/>
            <person name="Schiex T."/>
            <person name="Segurens B."/>
            <person name="Severin A.J."/>
            <person name="Sherrier D.J."/>
            <person name="Shi R."/>
            <person name="Sims S."/>
            <person name="Singer S.R."/>
            <person name="Sinharoy S."/>
            <person name="Sterck L."/>
            <person name="Viollet A."/>
            <person name="Wang B.B."/>
            <person name="Wang K."/>
            <person name="Wang M."/>
            <person name="Wang X."/>
            <person name="Warfsmann J."/>
            <person name="Weissenbach J."/>
            <person name="White D.D."/>
            <person name="White J.D."/>
            <person name="Wiley G.B."/>
            <person name="Wincker P."/>
            <person name="Xing Y."/>
            <person name="Yang L."/>
            <person name="Yao Z."/>
            <person name="Ying F."/>
            <person name="Zhai J."/>
            <person name="Zhou L."/>
            <person name="Zuber A."/>
            <person name="Denarie J."/>
            <person name="Dixon R.A."/>
            <person name="May G.D."/>
            <person name="Schwartz D.C."/>
            <person name="Rogers J."/>
            <person name="Quetier F."/>
            <person name="Town C.D."/>
            <person name="Roe B.A."/>
        </authorList>
    </citation>
    <scope>NUCLEOTIDE SEQUENCE [LARGE SCALE GENOMIC DNA]</scope>
    <source>
        <strain evidence="22">A17</strain>
        <strain evidence="23 24">cv. Jemalong A17</strain>
    </source>
</reference>
<organism evidence="22 24">
    <name type="scientific">Medicago truncatula</name>
    <name type="common">Barrel medic</name>
    <name type="synonym">Medicago tribuloides</name>
    <dbReference type="NCBI Taxonomy" id="3880"/>
    <lineage>
        <taxon>Eukaryota</taxon>
        <taxon>Viridiplantae</taxon>
        <taxon>Streptophyta</taxon>
        <taxon>Embryophyta</taxon>
        <taxon>Tracheophyta</taxon>
        <taxon>Spermatophyta</taxon>
        <taxon>Magnoliopsida</taxon>
        <taxon>eudicotyledons</taxon>
        <taxon>Gunneridae</taxon>
        <taxon>Pentapetalae</taxon>
        <taxon>rosids</taxon>
        <taxon>fabids</taxon>
        <taxon>Fabales</taxon>
        <taxon>Fabaceae</taxon>
        <taxon>Papilionoideae</taxon>
        <taxon>50 kb inversion clade</taxon>
        <taxon>NPAAA clade</taxon>
        <taxon>Hologalegina</taxon>
        <taxon>IRL clade</taxon>
        <taxon>Trifolieae</taxon>
        <taxon>Medicago</taxon>
    </lineage>
</organism>
<evidence type="ECO:0000256" key="15">
    <source>
        <dbReference type="ARBA" id="ARBA00023300"/>
    </source>
</evidence>
<dbReference type="GO" id="GO:0019253">
    <property type="term" value="P:reductive pentose-phosphate cycle"/>
    <property type="evidence" value="ECO:0007669"/>
    <property type="project" value="UniProtKB-KW"/>
</dbReference>
<comment type="catalytic activity">
    <reaction evidence="19">
        <text>2 (2R)-3-phosphoglycerate + 2 H(+) = D-ribulose 1,5-bisphosphate + CO2 + H2O</text>
        <dbReference type="Rhea" id="RHEA:23124"/>
        <dbReference type="ChEBI" id="CHEBI:15377"/>
        <dbReference type="ChEBI" id="CHEBI:15378"/>
        <dbReference type="ChEBI" id="CHEBI:16526"/>
        <dbReference type="ChEBI" id="CHEBI:57870"/>
        <dbReference type="ChEBI" id="CHEBI:58272"/>
        <dbReference type="EC" id="4.1.1.39"/>
    </reaction>
</comment>
<dbReference type="eggNOG" id="ENOG502QTI9">
    <property type="taxonomic scope" value="Eukaryota"/>
</dbReference>
<evidence type="ECO:0000256" key="6">
    <source>
        <dbReference type="ARBA" id="ARBA00022481"/>
    </source>
</evidence>
<dbReference type="STRING" id="3880.G7K0U1"/>
<evidence type="ECO:0000259" key="20">
    <source>
        <dbReference type="Pfam" id="PF00016"/>
    </source>
</evidence>
<keyword evidence="8" id="KW-0602">Photosynthesis</keyword>
<keyword evidence="6" id="KW-0488">Methylation</keyword>
<keyword evidence="15" id="KW-0120">Carbon dioxide fixation</keyword>
<keyword evidence="13" id="KW-0601">Photorespiration</keyword>
<feature type="domain" description="Ribulose bisphosphate carboxylase large subunit ferrodoxin-like N-terminal" evidence="21">
    <location>
        <begin position="87"/>
        <end position="128"/>
    </location>
</feature>
<dbReference type="InterPro" id="IPR017443">
    <property type="entry name" value="RuBisCO_lsu_fd_N"/>
</dbReference>
<dbReference type="EMBL" id="CM001221">
    <property type="protein sequence ID" value="AES98996.1"/>
    <property type="molecule type" value="Genomic_DNA"/>
</dbReference>
<evidence type="ECO:0000256" key="17">
    <source>
        <dbReference type="ARBA" id="ARBA00025888"/>
    </source>
</evidence>
<dbReference type="PaxDb" id="3880-AES98996"/>
<dbReference type="HOGENOM" id="CLU_1206379_0_0_1"/>
<dbReference type="PANTHER" id="PTHR42704">
    <property type="entry name" value="RIBULOSE BISPHOSPHATE CARBOXYLASE"/>
    <property type="match status" value="1"/>
</dbReference>
<evidence type="ECO:0000256" key="11">
    <source>
        <dbReference type="ARBA" id="ARBA00023002"/>
    </source>
</evidence>
<protein>
    <recommendedName>
        <fullName evidence="5">Ribulose bisphosphate carboxylase large chain</fullName>
        <ecNumber evidence="4">4.1.1.39</ecNumber>
    </recommendedName>
</protein>
<feature type="domain" description="Ribulose bisphosphate carboxylase large subunit C-terminal" evidence="20">
    <location>
        <begin position="138"/>
        <end position="190"/>
    </location>
</feature>
<comment type="subunit">
    <text evidence="17">Heterohexadecamer of 8 large chains and 8 small chains; disulfide-linked. The disulfide link is formed within the large subunit homodimers.</text>
</comment>
<evidence type="ECO:0000256" key="14">
    <source>
        <dbReference type="ARBA" id="ARBA00023239"/>
    </source>
</evidence>
<keyword evidence="7" id="KW-0150">Chloroplast</keyword>
<evidence type="ECO:0000256" key="19">
    <source>
        <dbReference type="ARBA" id="ARBA00049469"/>
    </source>
</evidence>
<reference evidence="22 24" key="2">
    <citation type="journal article" date="2014" name="BMC Genomics">
        <title>An improved genome release (version Mt4.0) for the model legume Medicago truncatula.</title>
        <authorList>
            <person name="Tang H."/>
            <person name="Krishnakumar V."/>
            <person name="Bidwell S."/>
            <person name="Rosen B."/>
            <person name="Chan A."/>
            <person name="Zhou S."/>
            <person name="Gentzbittel L."/>
            <person name="Childs K.L."/>
            <person name="Yandell M."/>
            <person name="Gundlach H."/>
            <person name="Mayer K.F."/>
            <person name="Schwartz D.C."/>
            <person name="Town C.D."/>
        </authorList>
    </citation>
    <scope>GENOME REANNOTATION</scope>
    <source>
        <strain evidence="23 24">cv. Jemalong A17</strain>
    </source>
</reference>
<evidence type="ECO:0000256" key="3">
    <source>
        <dbReference type="ARBA" id="ARBA00006204"/>
    </source>
</evidence>
<keyword evidence="14" id="KW-0456">Lyase</keyword>
<accession>G7K0U1</accession>
<dbReference type="GO" id="GO:0009507">
    <property type="term" value="C:chloroplast"/>
    <property type="evidence" value="ECO:0007669"/>
    <property type="project" value="UniProtKB-SubCell"/>
</dbReference>
<keyword evidence="10" id="KW-0934">Plastid</keyword>
<dbReference type="Pfam" id="PF00016">
    <property type="entry name" value="RuBisCO_large"/>
    <property type="match status" value="1"/>
</dbReference>
<dbReference type="AlphaFoldDB" id="G7K0U1"/>
<proteinExistence type="inferred from homology"/>
<evidence type="ECO:0000256" key="5">
    <source>
        <dbReference type="ARBA" id="ARBA00017725"/>
    </source>
</evidence>
<evidence type="ECO:0000256" key="18">
    <source>
        <dbReference type="ARBA" id="ARBA00048059"/>
    </source>
</evidence>
<keyword evidence="11" id="KW-0560">Oxidoreductase</keyword>
<dbReference type="GO" id="GO:0000287">
    <property type="term" value="F:magnesium ion binding"/>
    <property type="evidence" value="ECO:0007669"/>
    <property type="project" value="InterPro"/>
</dbReference>
<comment type="cofactor">
    <cofactor evidence="1">
        <name>Mg(2+)</name>
        <dbReference type="ChEBI" id="CHEBI:18420"/>
    </cofactor>
</comment>
<dbReference type="Pfam" id="PF02788">
    <property type="entry name" value="RuBisCO_large_N"/>
    <property type="match status" value="1"/>
</dbReference>
<comment type="function">
    <text evidence="16">RuBisCO catalyzes two reactions: the carboxylation of D-ribulose 1,5-bisphosphate, the primary event in carbon dioxide fixation, as well as the oxidative fragmentation of the pentose substrate in the photorespiration process. Both reactions occur simultaneously and in competition at the same active site.</text>
</comment>
<evidence type="ECO:0000256" key="16">
    <source>
        <dbReference type="ARBA" id="ARBA00025664"/>
    </source>
</evidence>
<dbReference type="Gene3D" id="3.30.70.150">
    <property type="entry name" value="RuBisCO large subunit, N-terminal domain"/>
    <property type="match status" value="1"/>
</dbReference>
<dbReference type="InterPro" id="IPR033966">
    <property type="entry name" value="RuBisCO"/>
</dbReference>
<evidence type="ECO:0000256" key="12">
    <source>
        <dbReference type="ARBA" id="ARBA00023033"/>
    </source>
</evidence>
<dbReference type="InterPro" id="IPR000685">
    <property type="entry name" value="RuBisCO_lsu_C"/>
</dbReference>
<dbReference type="InterPro" id="IPR036376">
    <property type="entry name" value="RuBisCO_lsu_C_sf"/>
</dbReference>
<gene>
    <name evidence="22" type="ordered locus">MTR_5g075460</name>
</gene>
<comment type="subcellular location">
    <subcellularLocation>
        <location evidence="2">Plastid</location>
        <location evidence="2">Chloroplast</location>
    </subcellularLocation>
</comment>
<keyword evidence="12" id="KW-0503">Monooxygenase</keyword>